<evidence type="ECO:0000256" key="3">
    <source>
        <dbReference type="ARBA" id="ARBA00022833"/>
    </source>
</evidence>
<dbReference type="OrthoDB" id="512667at2759"/>
<name>A0A8C4SS81_ERPCA</name>
<evidence type="ECO:0000256" key="4">
    <source>
        <dbReference type="PROSITE-ProRule" id="PRU00834"/>
    </source>
</evidence>
<accession>A0A8C4SS81</accession>
<evidence type="ECO:0000259" key="5">
    <source>
        <dbReference type="PROSITE" id="PS51501"/>
    </source>
</evidence>
<dbReference type="Proteomes" id="UP000694620">
    <property type="component" value="Chromosome 9"/>
</dbReference>
<proteinExistence type="predicted"/>
<evidence type="ECO:0000256" key="2">
    <source>
        <dbReference type="ARBA" id="ARBA00022771"/>
    </source>
</evidence>
<evidence type="ECO:0000256" key="1">
    <source>
        <dbReference type="ARBA" id="ARBA00022723"/>
    </source>
</evidence>
<keyword evidence="7" id="KW-1185">Reference proteome</keyword>
<feature type="domain" description="DNL-type" evidence="5">
    <location>
        <begin position="83"/>
        <end position="180"/>
    </location>
</feature>
<keyword evidence="1" id="KW-0479">Metal-binding</keyword>
<sequence>MAASLTRCVCRQLLSVGTSTRSLFFVGSQPRAARGIAGLPWLYVRHERTTWGVLLLRGAKRTEAKRPRSTSAADSSGGLTAGVTSTHYHLVYTCKVCQTRSMKKISKQAYHDGVVIVKCSGCENHHIIADNLGWFSDLEGKRNIEEILAAKGEKIQRFTGDEAVELLLNNNGDLQKCRKTETCGDELQNENKVTLKP</sequence>
<evidence type="ECO:0000313" key="6">
    <source>
        <dbReference type="Ensembl" id="ENSECRP00000021204.1"/>
    </source>
</evidence>
<dbReference type="GO" id="GO:0050821">
    <property type="term" value="P:protein stabilization"/>
    <property type="evidence" value="ECO:0007669"/>
    <property type="project" value="TreeGrafter"/>
</dbReference>
<dbReference type="GO" id="GO:0008270">
    <property type="term" value="F:zinc ion binding"/>
    <property type="evidence" value="ECO:0007669"/>
    <property type="project" value="UniProtKB-KW"/>
</dbReference>
<dbReference type="GeneID" id="114657325"/>
<dbReference type="InterPro" id="IPR024158">
    <property type="entry name" value="Mt_import_TIM15"/>
</dbReference>
<reference evidence="6" key="1">
    <citation type="submission" date="2021-06" db="EMBL/GenBank/DDBJ databases">
        <authorList>
            <consortium name="Wellcome Sanger Institute Data Sharing"/>
        </authorList>
    </citation>
    <scope>NUCLEOTIDE SEQUENCE [LARGE SCALE GENOMIC DNA]</scope>
</reference>
<protein>
    <submittedName>
        <fullName evidence="6">DNL-type zinc finger</fullName>
    </submittedName>
</protein>
<dbReference type="GeneTree" id="ENSGT00390000008220"/>
<keyword evidence="3" id="KW-0862">Zinc</keyword>
<dbReference type="PANTHER" id="PTHR20922">
    <property type="entry name" value="DNL-TYPE ZINC FINGER PROTEIN"/>
    <property type="match status" value="1"/>
</dbReference>
<dbReference type="GO" id="GO:0030150">
    <property type="term" value="P:protein import into mitochondrial matrix"/>
    <property type="evidence" value="ECO:0007669"/>
    <property type="project" value="TreeGrafter"/>
</dbReference>
<organism evidence="6 7">
    <name type="scientific">Erpetoichthys calabaricus</name>
    <name type="common">Rope fish</name>
    <name type="synonym">Calamoichthys calabaricus</name>
    <dbReference type="NCBI Taxonomy" id="27687"/>
    <lineage>
        <taxon>Eukaryota</taxon>
        <taxon>Metazoa</taxon>
        <taxon>Chordata</taxon>
        <taxon>Craniata</taxon>
        <taxon>Vertebrata</taxon>
        <taxon>Euteleostomi</taxon>
        <taxon>Actinopterygii</taxon>
        <taxon>Polypteriformes</taxon>
        <taxon>Polypteridae</taxon>
        <taxon>Erpetoichthys</taxon>
    </lineage>
</organism>
<dbReference type="InterPro" id="IPR007853">
    <property type="entry name" value="Znf_DNL-typ"/>
</dbReference>
<evidence type="ECO:0000313" key="7">
    <source>
        <dbReference type="Proteomes" id="UP000694620"/>
    </source>
</evidence>
<keyword evidence="2 4" id="KW-0863">Zinc-finger</keyword>
<dbReference type="PROSITE" id="PS51501">
    <property type="entry name" value="ZF_DNL"/>
    <property type="match status" value="1"/>
</dbReference>
<dbReference type="Pfam" id="PF05180">
    <property type="entry name" value="zf-DNL"/>
    <property type="match status" value="1"/>
</dbReference>
<dbReference type="GO" id="GO:0051087">
    <property type="term" value="F:protein-folding chaperone binding"/>
    <property type="evidence" value="ECO:0007669"/>
    <property type="project" value="TreeGrafter"/>
</dbReference>
<dbReference type="GO" id="GO:0006457">
    <property type="term" value="P:protein folding"/>
    <property type="evidence" value="ECO:0007669"/>
    <property type="project" value="TreeGrafter"/>
</dbReference>
<gene>
    <name evidence="6" type="primary">DNLZ</name>
</gene>
<reference evidence="6" key="2">
    <citation type="submission" date="2025-08" db="UniProtKB">
        <authorList>
            <consortium name="Ensembl"/>
        </authorList>
    </citation>
    <scope>IDENTIFICATION</scope>
</reference>
<dbReference type="PANTHER" id="PTHR20922:SF13">
    <property type="entry name" value="DNL-TYPE ZINC FINGER PROTEIN"/>
    <property type="match status" value="1"/>
</dbReference>
<reference evidence="6" key="3">
    <citation type="submission" date="2025-09" db="UniProtKB">
        <authorList>
            <consortium name="Ensembl"/>
        </authorList>
    </citation>
    <scope>IDENTIFICATION</scope>
</reference>
<dbReference type="RefSeq" id="XP_028664913.1">
    <property type="nucleotide sequence ID" value="XM_028809080.2"/>
</dbReference>
<dbReference type="AlphaFoldDB" id="A0A8C4SS81"/>
<dbReference type="GO" id="GO:0005739">
    <property type="term" value="C:mitochondrion"/>
    <property type="evidence" value="ECO:0007669"/>
    <property type="project" value="TreeGrafter"/>
</dbReference>
<dbReference type="Ensembl" id="ENSECRT00000021664.1">
    <property type="protein sequence ID" value="ENSECRP00000021204.1"/>
    <property type="gene ID" value="ENSECRG00000014290.1"/>
</dbReference>